<accession>A0A934KB32</accession>
<keyword evidence="1" id="KW-0805">Transcription regulation</keyword>
<evidence type="ECO:0000256" key="2">
    <source>
        <dbReference type="ARBA" id="ARBA00023125"/>
    </source>
</evidence>
<dbReference type="InterPro" id="IPR009057">
    <property type="entry name" value="Homeodomain-like_sf"/>
</dbReference>
<feature type="domain" description="HTH tetR-type" evidence="5">
    <location>
        <begin position="5"/>
        <end position="65"/>
    </location>
</feature>
<dbReference type="PANTHER" id="PTHR47506">
    <property type="entry name" value="TRANSCRIPTIONAL REGULATORY PROTEIN"/>
    <property type="match status" value="1"/>
</dbReference>
<dbReference type="SUPFAM" id="SSF48498">
    <property type="entry name" value="Tetracyclin repressor-like, C-terminal domain"/>
    <property type="match status" value="1"/>
</dbReference>
<evidence type="ECO:0000256" key="3">
    <source>
        <dbReference type="ARBA" id="ARBA00023163"/>
    </source>
</evidence>
<reference evidence="6" key="1">
    <citation type="submission" date="2020-10" db="EMBL/GenBank/DDBJ databases">
        <title>Ca. Dormibacterota MAGs.</title>
        <authorList>
            <person name="Montgomery K."/>
        </authorList>
    </citation>
    <scope>NUCLEOTIDE SEQUENCE [LARGE SCALE GENOMIC DNA]</scope>
    <source>
        <strain evidence="6">SC8812_S17_10</strain>
    </source>
</reference>
<comment type="caution">
    <text evidence="6">The sequence shown here is derived from an EMBL/GenBank/DDBJ whole genome shotgun (WGS) entry which is preliminary data.</text>
</comment>
<dbReference type="InterPro" id="IPR036271">
    <property type="entry name" value="Tet_transcr_reg_TetR-rel_C_sf"/>
</dbReference>
<feature type="DNA-binding region" description="H-T-H motif" evidence="4">
    <location>
        <begin position="28"/>
        <end position="47"/>
    </location>
</feature>
<protein>
    <submittedName>
        <fullName evidence="6">TetR/AcrR family transcriptional regulator</fullName>
    </submittedName>
</protein>
<sequence length="194" mass="20704">MAQRGKTRRRLVASTIHLLRRQGAHGTGLQEVLAHSGAPRGSLYFHFPGGKEELIREAIQEAAGAVDHWLQESLEQHSSVAEGMDHFLGRYGEHMAAAGFSEGCPVAAVALDAGPGSERLLSACDWAMSGWAALLAERLRDEGRNPEDAESLALTAVAALEGSLVLCRARRSLEPLGAVGSQLKTLLEPPRAPI</sequence>
<dbReference type="Pfam" id="PF00440">
    <property type="entry name" value="TetR_N"/>
    <property type="match status" value="1"/>
</dbReference>
<proteinExistence type="predicted"/>
<dbReference type="PANTHER" id="PTHR47506:SF3">
    <property type="entry name" value="HTH-TYPE TRANSCRIPTIONAL REGULATOR LMRA"/>
    <property type="match status" value="1"/>
</dbReference>
<keyword evidence="3" id="KW-0804">Transcription</keyword>
<keyword evidence="7" id="KW-1185">Reference proteome</keyword>
<dbReference type="Proteomes" id="UP000612893">
    <property type="component" value="Unassembled WGS sequence"/>
</dbReference>
<dbReference type="AlphaFoldDB" id="A0A934KB32"/>
<dbReference type="RefSeq" id="WP_338203477.1">
    <property type="nucleotide sequence ID" value="NZ_JAEKNR010000176.1"/>
</dbReference>
<gene>
    <name evidence="6" type="ORF">JF922_17445</name>
</gene>
<dbReference type="Gene3D" id="1.10.357.10">
    <property type="entry name" value="Tetracycline Repressor, domain 2"/>
    <property type="match status" value="1"/>
</dbReference>
<keyword evidence="2 4" id="KW-0238">DNA-binding</keyword>
<evidence type="ECO:0000259" key="5">
    <source>
        <dbReference type="PROSITE" id="PS50977"/>
    </source>
</evidence>
<name>A0A934KB32_9BACT</name>
<dbReference type="InterPro" id="IPR054156">
    <property type="entry name" value="YxaF_TetR_C"/>
</dbReference>
<dbReference type="SUPFAM" id="SSF46689">
    <property type="entry name" value="Homeodomain-like"/>
    <property type="match status" value="1"/>
</dbReference>
<evidence type="ECO:0000313" key="7">
    <source>
        <dbReference type="Proteomes" id="UP000612893"/>
    </source>
</evidence>
<evidence type="ECO:0000256" key="4">
    <source>
        <dbReference type="PROSITE-ProRule" id="PRU00335"/>
    </source>
</evidence>
<dbReference type="Pfam" id="PF21993">
    <property type="entry name" value="TetR_C_13_2"/>
    <property type="match status" value="1"/>
</dbReference>
<organism evidence="6 7">
    <name type="scientific">Candidatus Nephthysia bennettiae</name>
    <dbReference type="NCBI Taxonomy" id="3127016"/>
    <lineage>
        <taxon>Bacteria</taxon>
        <taxon>Bacillati</taxon>
        <taxon>Candidatus Dormiibacterota</taxon>
        <taxon>Candidatus Dormibacteria</taxon>
        <taxon>Candidatus Dormibacterales</taxon>
        <taxon>Candidatus Dormibacteraceae</taxon>
        <taxon>Candidatus Nephthysia</taxon>
    </lineage>
</organism>
<evidence type="ECO:0000313" key="6">
    <source>
        <dbReference type="EMBL" id="MBJ7599848.1"/>
    </source>
</evidence>
<dbReference type="GO" id="GO:0003677">
    <property type="term" value="F:DNA binding"/>
    <property type="evidence" value="ECO:0007669"/>
    <property type="project" value="UniProtKB-UniRule"/>
</dbReference>
<dbReference type="InterPro" id="IPR001647">
    <property type="entry name" value="HTH_TetR"/>
</dbReference>
<dbReference type="EMBL" id="JAEKNR010000176">
    <property type="protein sequence ID" value="MBJ7599848.1"/>
    <property type="molecule type" value="Genomic_DNA"/>
</dbReference>
<dbReference type="PROSITE" id="PS50977">
    <property type="entry name" value="HTH_TETR_2"/>
    <property type="match status" value="1"/>
</dbReference>
<evidence type="ECO:0000256" key="1">
    <source>
        <dbReference type="ARBA" id="ARBA00023015"/>
    </source>
</evidence>